<evidence type="ECO:0008006" key="4">
    <source>
        <dbReference type="Google" id="ProtNLM"/>
    </source>
</evidence>
<evidence type="ECO:0000313" key="3">
    <source>
        <dbReference type="Proteomes" id="UP001642487"/>
    </source>
</evidence>
<dbReference type="PANTHER" id="PTHR33128">
    <property type="entry name" value="OS05G0103400 PROTEIN"/>
    <property type="match status" value="1"/>
</dbReference>
<proteinExistence type="predicted"/>
<feature type="transmembrane region" description="Helical" evidence="1">
    <location>
        <begin position="31"/>
        <end position="51"/>
    </location>
</feature>
<sequence length="95" mass="10996">MVCCVFVGRVVRREEKRREEKRIEEKNMNDLAAPLIASILFAFLSPGMIIQMPGTERPLEFMNLKTSFASIFVHAVVFLLLLILFLVMLNLHIYI</sequence>
<feature type="transmembrane region" description="Helical" evidence="1">
    <location>
        <begin position="71"/>
        <end position="91"/>
    </location>
</feature>
<name>A0ABP0Z2Y4_9ROSI</name>
<dbReference type="Proteomes" id="UP001642487">
    <property type="component" value="Chromosome 7"/>
</dbReference>
<keyword evidence="1" id="KW-0812">Transmembrane</keyword>
<gene>
    <name evidence="2" type="ORF">CITCOLO1_LOCUS18508</name>
</gene>
<keyword evidence="1" id="KW-1133">Transmembrane helix</keyword>
<dbReference type="InterPro" id="IPR021775">
    <property type="entry name" value="DUF3339"/>
</dbReference>
<dbReference type="PANTHER" id="PTHR33128:SF54">
    <property type="entry name" value="OS01G0849500 PROTEIN"/>
    <property type="match status" value="1"/>
</dbReference>
<organism evidence="2 3">
    <name type="scientific">Citrullus colocynthis</name>
    <name type="common">colocynth</name>
    <dbReference type="NCBI Taxonomy" id="252529"/>
    <lineage>
        <taxon>Eukaryota</taxon>
        <taxon>Viridiplantae</taxon>
        <taxon>Streptophyta</taxon>
        <taxon>Embryophyta</taxon>
        <taxon>Tracheophyta</taxon>
        <taxon>Spermatophyta</taxon>
        <taxon>Magnoliopsida</taxon>
        <taxon>eudicotyledons</taxon>
        <taxon>Gunneridae</taxon>
        <taxon>Pentapetalae</taxon>
        <taxon>rosids</taxon>
        <taxon>fabids</taxon>
        <taxon>Cucurbitales</taxon>
        <taxon>Cucurbitaceae</taxon>
        <taxon>Benincaseae</taxon>
        <taxon>Citrullus</taxon>
    </lineage>
</organism>
<reference evidence="2 3" key="1">
    <citation type="submission" date="2024-03" db="EMBL/GenBank/DDBJ databases">
        <authorList>
            <person name="Gkanogiannis A."/>
            <person name="Becerra Lopez-Lavalle L."/>
        </authorList>
    </citation>
    <scope>NUCLEOTIDE SEQUENCE [LARGE SCALE GENOMIC DNA]</scope>
</reference>
<dbReference type="EMBL" id="OZ021741">
    <property type="protein sequence ID" value="CAK9326170.1"/>
    <property type="molecule type" value="Genomic_DNA"/>
</dbReference>
<dbReference type="Pfam" id="PF11820">
    <property type="entry name" value="DUF3339"/>
    <property type="match status" value="1"/>
</dbReference>
<evidence type="ECO:0000313" key="2">
    <source>
        <dbReference type="EMBL" id="CAK9326170.1"/>
    </source>
</evidence>
<evidence type="ECO:0000256" key="1">
    <source>
        <dbReference type="SAM" id="Phobius"/>
    </source>
</evidence>
<keyword evidence="1" id="KW-0472">Membrane</keyword>
<protein>
    <recommendedName>
        <fullName evidence="4">Transmembrane protein</fullName>
    </recommendedName>
</protein>
<keyword evidence="3" id="KW-1185">Reference proteome</keyword>
<accession>A0ABP0Z2Y4</accession>